<dbReference type="EMBL" id="JADWDJ010000019">
    <property type="protein sequence ID" value="KAG5265672.1"/>
    <property type="molecule type" value="Genomic_DNA"/>
</dbReference>
<keyword evidence="3" id="KW-1185">Reference proteome</keyword>
<accession>A0AAV6FX05</accession>
<feature type="transmembrane region" description="Helical" evidence="1">
    <location>
        <begin position="63"/>
        <end position="84"/>
    </location>
</feature>
<keyword evidence="1" id="KW-1133">Transmembrane helix</keyword>
<dbReference type="Proteomes" id="UP000823561">
    <property type="component" value="Chromosome 19"/>
</dbReference>
<evidence type="ECO:0000313" key="3">
    <source>
        <dbReference type="Proteomes" id="UP000823561"/>
    </source>
</evidence>
<evidence type="ECO:0008006" key="4">
    <source>
        <dbReference type="Google" id="ProtNLM"/>
    </source>
</evidence>
<evidence type="ECO:0000256" key="1">
    <source>
        <dbReference type="SAM" id="Phobius"/>
    </source>
</evidence>
<name>A0AAV6FX05_9TELE</name>
<feature type="transmembrane region" description="Helical" evidence="1">
    <location>
        <begin position="90"/>
        <end position="106"/>
    </location>
</feature>
<organism evidence="2 3">
    <name type="scientific">Alosa alosa</name>
    <name type="common">allis shad</name>
    <dbReference type="NCBI Taxonomy" id="278164"/>
    <lineage>
        <taxon>Eukaryota</taxon>
        <taxon>Metazoa</taxon>
        <taxon>Chordata</taxon>
        <taxon>Craniata</taxon>
        <taxon>Vertebrata</taxon>
        <taxon>Euteleostomi</taxon>
        <taxon>Actinopterygii</taxon>
        <taxon>Neopterygii</taxon>
        <taxon>Teleostei</taxon>
        <taxon>Clupei</taxon>
        <taxon>Clupeiformes</taxon>
        <taxon>Clupeoidei</taxon>
        <taxon>Clupeidae</taxon>
        <taxon>Alosa</taxon>
    </lineage>
</organism>
<keyword evidence="1" id="KW-0472">Membrane</keyword>
<keyword evidence="1" id="KW-0812">Transmembrane</keyword>
<sequence length="134" mass="15646">MEVFVVRSPRPGSKSPPRRRCLSRWRREEQHSQWQVADPVEDEVDEWQGQVMRWLRESRMGRWLCLMAVLLVRLLVLLLIVWLVSFLHTGLGLPCFLVLLSLWVYGEKQHAAFSGYLRHLCEMAHGPSMAPPAQ</sequence>
<evidence type="ECO:0000313" key="2">
    <source>
        <dbReference type="EMBL" id="KAG5265672.1"/>
    </source>
</evidence>
<gene>
    <name evidence="2" type="ORF">AALO_G00245030</name>
</gene>
<comment type="caution">
    <text evidence="2">The sequence shown here is derived from an EMBL/GenBank/DDBJ whole genome shotgun (WGS) entry which is preliminary data.</text>
</comment>
<proteinExistence type="predicted"/>
<dbReference type="AlphaFoldDB" id="A0AAV6FX05"/>
<protein>
    <recommendedName>
        <fullName evidence="4">SAYSvFN domain-containing protein</fullName>
    </recommendedName>
</protein>
<reference evidence="2" key="1">
    <citation type="submission" date="2020-10" db="EMBL/GenBank/DDBJ databases">
        <title>Chromosome-scale genome assembly of the Allis shad, Alosa alosa.</title>
        <authorList>
            <person name="Margot Z."/>
            <person name="Christophe K."/>
            <person name="Cabau C."/>
            <person name="Louis A."/>
            <person name="Berthelot C."/>
            <person name="Parey E."/>
            <person name="Roest Crollius H."/>
            <person name="Montfort J."/>
            <person name="Robinson-Rechavi M."/>
            <person name="Bucao C."/>
            <person name="Bouchez O."/>
            <person name="Gislard M."/>
            <person name="Lluch J."/>
            <person name="Milhes M."/>
            <person name="Lampietro C."/>
            <person name="Lopez Roques C."/>
            <person name="Donnadieu C."/>
            <person name="Braasch I."/>
            <person name="Desvignes T."/>
            <person name="Postlethwait J."/>
            <person name="Bobe J."/>
            <person name="Guiguen Y."/>
        </authorList>
    </citation>
    <scope>NUCLEOTIDE SEQUENCE</scope>
    <source>
        <strain evidence="2">M-15738</strain>
        <tissue evidence="2">Blood</tissue>
    </source>
</reference>